<organism evidence="1 2">
    <name type="scientific">Ruminococcus flavefaciens</name>
    <dbReference type="NCBI Taxonomy" id="1265"/>
    <lineage>
        <taxon>Bacteria</taxon>
        <taxon>Bacillati</taxon>
        <taxon>Bacillota</taxon>
        <taxon>Clostridia</taxon>
        <taxon>Eubacteriales</taxon>
        <taxon>Oscillospiraceae</taxon>
        <taxon>Ruminococcus</taxon>
    </lineage>
</organism>
<dbReference type="EMBL" id="FRCT01000018">
    <property type="protein sequence ID" value="SHM84826.1"/>
    <property type="molecule type" value="Genomic_DNA"/>
</dbReference>
<gene>
    <name evidence="1" type="ORF">SAMN04487860_11814</name>
</gene>
<accession>A0A1M7M3L9</accession>
<dbReference type="AlphaFoldDB" id="A0A1M7M3L9"/>
<protein>
    <submittedName>
        <fullName evidence="1">Uncharacterized protein</fullName>
    </submittedName>
</protein>
<reference evidence="1 2" key="1">
    <citation type="submission" date="2016-11" db="EMBL/GenBank/DDBJ databases">
        <authorList>
            <person name="Jaros S."/>
            <person name="Januszkiewicz K."/>
            <person name="Wedrychowicz H."/>
        </authorList>
    </citation>
    <scope>NUCLEOTIDE SEQUENCE [LARGE SCALE GENOMIC DNA]</scope>
    <source>
        <strain evidence="1 2">Y1</strain>
    </source>
</reference>
<sequence>MIDLILILPTPWLSPPHSASCFRCPHGCTRCSLYLCRCDRATPVSASSALRLQGADWHNCAAGHGSVSSADRSYEALWGNGPTHSWDRLRAVGLINRIFDKVKGTALSVPFPFDCYVISGSRSCRTSHLLSVRCSH</sequence>
<evidence type="ECO:0000313" key="2">
    <source>
        <dbReference type="Proteomes" id="UP000184394"/>
    </source>
</evidence>
<evidence type="ECO:0000313" key="1">
    <source>
        <dbReference type="EMBL" id="SHM84826.1"/>
    </source>
</evidence>
<proteinExistence type="predicted"/>
<dbReference type="Proteomes" id="UP000184394">
    <property type="component" value="Unassembled WGS sequence"/>
</dbReference>
<name>A0A1M7M3L9_RUMFL</name>